<accession>A0ABR6W6J8</accession>
<dbReference type="SUPFAM" id="SSF51419">
    <property type="entry name" value="PLP-binding barrel"/>
    <property type="match status" value="1"/>
</dbReference>
<sequence>MQETPWYQIRNIEQLDSPALVVFPDRVRQNVERLVTAIDDLGRLRPHVKTHKSREATQLMLAAGIRKFKCATIAEAEMLAMVDAPDVLLAYQPVGAKQHRLIELIETYPQTTFACLVDNLTTAQQLSERAEAAGIKIPVYVDLNVGMNRTGIAPNDAVLTLYAELSQLPGVRPVGLHAYDGHIRNPDLAERTVVCDAAFAPVQQLAETLVARGFDRPVIVAGGSPTFPIHARRQGVECSPGTFIYWDYGYGTTLAEQPFLHAALVVARVISLPDATKLCLDLGHKSISAESDLGHRVTFLNAPDLRPIGQSEEHLVVEAREGHHFAIGDVLYGLPNHICPTCALYERAHTIENGQVTGEWRTIARDRTIHH</sequence>
<dbReference type="PANTHER" id="PTHR28004">
    <property type="entry name" value="ZGC:162816-RELATED"/>
    <property type="match status" value="1"/>
</dbReference>
<organism evidence="4 5">
    <name type="scientific">Spirosoma utsteinense</name>
    <dbReference type="NCBI Taxonomy" id="2585773"/>
    <lineage>
        <taxon>Bacteria</taxon>
        <taxon>Pseudomonadati</taxon>
        <taxon>Bacteroidota</taxon>
        <taxon>Cytophagia</taxon>
        <taxon>Cytophagales</taxon>
        <taxon>Cytophagaceae</taxon>
        <taxon>Spirosoma</taxon>
    </lineage>
</organism>
<dbReference type="PANTHER" id="PTHR28004:SF2">
    <property type="entry name" value="D-SERINE DEHYDRATASE"/>
    <property type="match status" value="1"/>
</dbReference>
<protein>
    <submittedName>
        <fullName evidence="4">D-serine deaminase-like pyridoxal phosphate-dependent protein</fullName>
    </submittedName>
</protein>
<dbReference type="Proteomes" id="UP000700732">
    <property type="component" value="Unassembled WGS sequence"/>
</dbReference>
<dbReference type="InterPro" id="IPR051466">
    <property type="entry name" value="D-amino_acid_metab_enzyme"/>
</dbReference>
<dbReference type="Pfam" id="PF14031">
    <property type="entry name" value="D-ser_dehydrat"/>
    <property type="match status" value="1"/>
</dbReference>
<dbReference type="InterPro" id="IPR001608">
    <property type="entry name" value="Ala_racemase_N"/>
</dbReference>
<dbReference type="InterPro" id="IPR029066">
    <property type="entry name" value="PLP-binding_barrel"/>
</dbReference>
<evidence type="ECO:0000313" key="5">
    <source>
        <dbReference type="Proteomes" id="UP000700732"/>
    </source>
</evidence>
<keyword evidence="2" id="KW-0456">Lyase</keyword>
<dbReference type="Pfam" id="PF01168">
    <property type="entry name" value="Ala_racemase_N"/>
    <property type="match status" value="1"/>
</dbReference>
<dbReference type="Gene3D" id="2.40.37.20">
    <property type="entry name" value="D-serine dehydratase-like domain"/>
    <property type="match status" value="1"/>
</dbReference>
<proteinExistence type="inferred from homology"/>
<dbReference type="CDD" id="cd06821">
    <property type="entry name" value="PLPDE_III_D-TA"/>
    <property type="match status" value="1"/>
</dbReference>
<evidence type="ECO:0000256" key="1">
    <source>
        <dbReference type="ARBA" id="ARBA00005323"/>
    </source>
</evidence>
<dbReference type="EMBL" id="VFIA01000014">
    <property type="protein sequence ID" value="MBC3792203.1"/>
    <property type="molecule type" value="Genomic_DNA"/>
</dbReference>
<comment type="caution">
    <text evidence="4">The sequence shown here is derived from an EMBL/GenBank/DDBJ whole genome shotgun (WGS) entry which is preliminary data.</text>
</comment>
<gene>
    <name evidence="4" type="ORF">FH603_2713</name>
</gene>
<feature type="domain" description="D-serine dehydratase-like" evidence="3">
    <location>
        <begin position="262"/>
        <end position="352"/>
    </location>
</feature>
<evidence type="ECO:0000256" key="2">
    <source>
        <dbReference type="ARBA" id="ARBA00023239"/>
    </source>
</evidence>
<name>A0ABR6W6J8_9BACT</name>
<reference evidence="4 5" key="1">
    <citation type="submission" date="2019-06" db="EMBL/GenBank/DDBJ databases">
        <title>Spirosoma utsteinense sp. nov. isolated from Antarctic ice-free soils.</title>
        <authorList>
            <person name="Tahon G."/>
        </authorList>
    </citation>
    <scope>NUCLEOTIDE SEQUENCE [LARGE SCALE GENOMIC DNA]</scope>
    <source>
        <strain evidence="4 5">LMG 31447</strain>
    </source>
</reference>
<keyword evidence="5" id="KW-1185">Reference proteome</keyword>
<evidence type="ECO:0000259" key="3">
    <source>
        <dbReference type="SMART" id="SM01119"/>
    </source>
</evidence>
<dbReference type="InterPro" id="IPR026956">
    <property type="entry name" value="D-ser_dehydrat-like_dom"/>
</dbReference>
<dbReference type="RefSeq" id="WP_186737985.1">
    <property type="nucleotide sequence ID" value="NZ_VFIA01000014.1"/>
</dbReference>
<comment type="similarity">
    <text evidence="1">Belongs to the DSD1 family.</text>
</comment>
<dbReference type="Gene3D" id="3.20.20.10">
    <property type="entry name" value="Alanine racemase"/>
    <property type="match status" value="1"/>
</dbReference>
<evidence type="ECO:0000313" key="4">
    <source>
        <dbReference type="EMBL" id="MBC3792203.1"/>
    </source>
</evidence>
<dbReference type="InterPro" id="IPR042208">
    <property type="entry name" value="D-ser_dehydrat-like_sf"/>
</dbReference>
<dbReference type="SMART" id="SM01119">
    <property type="entry name" value="D-ser_dehydrat"/>
    <property type="match status" value="1"/>
</dbReference>